<keyword evidence="1" id="KW-0378">Hydrolase</keyword>
<dbReference type="PANTHER" id="PTHR43265">
    <property type="entry name" value="ESTERASE ESTD"/>
    <property type="match status" value="1"/>
</dbReference>
<dbReference type="Gene3D" id="3.40.50.1820">
    <property type="entry name" value="alpha/beta hydrolase"/>
    <property type="match status" value="1"/>
</dbReference>
<evidence type="ECO:0000256" key="2">
    <source>
        <dbReference type="SAM" id="SignalP"/>
    </source>
</evidence>
<evidence type="ECO:0000256" key="1">
    <source>
        <dbReference type="ARBA" id="ARBA00022801"/>
    </source>
</evidence>
<evidence type="ECO:0000313" key="5">
    <source>
        <dbReference type="EMBL" id="MFB9753618.1"/>
    </source>
</evidence>
<dbReference type="Gene3D" id="3.30.457.10">
    <property type="entry name" value="Copper amine oxidase-like, N-terminal domain"/>
    <property type="match status" value="1"/>
</dbReference>
<gene>
    <name evidence="5" type="ORF">ACFFNY_18780</name>
</gene>
<reference evidence="5 6" key="1">
    <citation type="submission" date="2024-09" db="EMBL/GenBank/DDBJ databases">
        <authorList>
            <person name="Sun Q."/>
            <person name="Mori K."/>
        </authorList>
    </citation>
    <scope>NUCLEOTIDE SEQUENCE [LARGE SCALE GENOMIC DNA]</scope>
    <source>
        <strain evidence="5 6">JCM 12520</strain>
    </source>
</reference>
<feature type="chain" id="PRO_5045061249" evidence="2">
    <location>
        <begin position="30"/>
        <end position="570"/>
    </location>
</feature>
<evidence type="ECO:0000259" key="4">
    <source>
        <dbReference type="Pfam" id="PF12146"/>
    </source>
</evidence>
<dbReference type="Pfam" id="PF07833">
    <property type="entry name" value="Cu_amine_oxidN1"/>
    <property type="match status" value="1"/>
</dbReference>
<dbReference type="InterPro" id="IPR029058">
    <property type="entry name" value="AB_hydrolase_fold"/>
</dbReference>
<evidence type="ECO:0000259" key="3">
    <source>
        <dbReference type="Pfam" id="PF07833"/>
    </source>
</evidence>
<keyword evidence="2" id="KW-0732">Signal</keyword>
<sequence>MKKMLKTTRQLAAASLALALIVPAASAFAQETPSAGAQPVTGIAKPAGDNRAVAPSAATVPLREYSEAIGGAVVWNAAESSAIVFRGNVKVIAKIGDSVLKVNEKSIPLEEPVRLVNEKTIVPLSALNEAFGVRAGWDAAKDAVVAGKDDYPLLASGFINAWNKGNLAQARSYMNSSFSKLMPDELLQQYWANVGSMYGELGPLFSAGQSTSPVHRNVALLYQTEASAMEMTVRFDTYGQIDDLFLSSSPSGDDFIKPAYDKPELYTEKDVTIGDGALALPGTLTTPAGKGPFPVVVLVHGSGPNDRDETIGGVKTFRDIAVGLAAQGIATLRYEKVTREHSLKVQLSGKSLTANEETVDDAVRAIGLMKRTEGIDPSRIYVAGHSQGGMLMPRIIEAAKNDGLKGAIVLAGPSRPLEDLILEQLKFQFELVKQSGQPVDMFEQQLALYEQQVKLLKDPKYTVGNPPPGFLLGDPAWWLDIRNLYAGEASKNQKVPLLVVQGGNDAQVFPDNLDGWKKSLSSRTDVEYKLYPKLNHTLVEFDGPSTGAEYATPANVPDYLITDMAKWIKH</sequence>
<dbReference type="Pfam" id="PF12146">
    <property type="entry name" value="Hydrolase_4"/>
    <property type="match status" value="1"/>
</dbReference>
<dbReference type="PANTHER" id="PTHR43265:SF1">
    <property type="entry name" value="ESTERASE ESTD"/>
    <property type="match status" value="1"/>
</dbReference>
<organism evidence="5 6">
    <name type="scientific">Paenibacillus hodogayensis</name>
    <dbReference type="NCBI Taxonomy" id="279208"/>
    <lineage>
        <taxon>Bacteria</taxon>
        <taxon>Bacillati</taxon>
        <taxon>Bacillota</taxon>
        <taxon>Bacilli</taxon>
        <taxon>Bacillales</taxon>
        <taxon>Paenibacillaceae</taxon>
        <taxon>Paenibacillus</taxon>
    </lineage>
</organism>
<feature type="signal peptide" evidence="2">
    <location>
        <begin position="1"/>
        <end position="29"/>
    </location>
</feature>
<comment type="caution">
    <text evidence="5">The sequence shown here is derived from an EMBL/GenBank/DDBJ whole genome shotgun (WGS) entry which is preliminary data.</text>
</comment>
<dbReference type="EMBL" id="JBHMAG010000013">
    <property type="protein sequence ID" value="MFB9753618.1"/>
    <property type="molecule type" value="Genomic_DNA"/>
</dbReference>
<dbReference type="SUPFAM" id="SSF55383">
    <property type="entry name" value="Copper amine oxidase, domain N"/>
    <property type="match status" value="1"/>
</dbReference>
<keyword evidence="6" id="KW-1185">Reference proteome</keyword>
<dbReference type="InterPro" id="IPR053145">
    <property type="entry name" value="AB_hydrolase_Est10"/>
</dbReference>
<evidence type="ECO:0000313" key="6">
    <source>
        <dbReference type="Proteomes" id="UP001589619"/>
    </source>
</evidence>
<dbReference type="InterPro" id="IPR036582">
    <property type="entry name" value="Mao_N_sf"/>
</dbReference>
<feature type="domain" description="Copper amine oxidase-like N-terminal" evidence="3">
    <location>
        <begin position="59"/>
        <end position="144"/>
    </location>
</feature>
<protein>
    <submittedName>
        <fullName evidence="5">Stalk domain-containing protein</fullName>
    </submittedName>
</protein>
<dbReference type="SUPFAM" id="SSF53474">
    <property type="entry name" value="alpha/beta-Hydrolases"/>
    <property type="match status" value="1"/>
</dbReference>
<dbReference type="InterPro" id="IPR022742">
    <property type="entry name" value="Hydrolase_4"/>
</dbReference>
<dbReference type="InterPro" id="IPR012854">
    <property type="entry name" value="Cu_amine_oxidase-like_N"/>
</dbReference>
<dbReference type="InterPro" id="IPR002471">
    <property type="entry name" value="Pept_S9_AS"/>
</dbReference>
<dbReference type="Proteomes" id="UP001589619">
    <property type="component" value="Unassembled WGS sequence"/>
</dbReference>
<name>A0ABV5VZ76_9BACL</name>
<dbReference type="PROSITE" id="PS00708">
    <property type="entry name" value="PRO_ENDOPEP_SER"/>
    <property type="match status" value="1"/>
</dbReference>
<proteinExistence type="predicted"/>
<dbReference type="RefSeq" id="WP_344914645.1">
    <property type="nucleotide sequence ID" value="NZ_BAAAYO010000014.1"/>
</dbReference>
<accession>A0ABV5VZ76</accession>
<feature type="domain" description="Serine aminopeptidase S33" evidence="4">
    <location>
        <begin position="315"/>
        <end position="539"/>
    </location>
</feature>